<dbReference type="AlphaFoldDB" id="A0A3D8GKI9"/>
<proteinExistence type="predicted"/>
<gene>
    <name evidence="2" type="ORF">DRW41_21265</name>
</gene>
<dbReference type="InterPro" id="IPR000683">
    <property type="entry name" value="Gfo/Idh/MocA-like_OxRdtase_N"/>
</dbReference>
<organism evidence="2 3">
    <name type="scientific">Neobacillus piezotolerans</name>
    <dbReference type="NCBI Taxonomy" id="2259171"/>
    <lineage>
        <taxon>Bacteria</taxon>
        <taxon>Bacillati</taxon>
        <taxon>Bacillota</taxon>
        <taxon>Bacilli</taxon>
        <taxon>Bacillales</taxon>
        <taxon>Bacillaceae</taxon>
        <taxon>Neobacillus</taxon>
    </lineage>
</organism>
<dbReference type="GO" id="GO:0000166">
    <property type="term" value="F:nucleotide binding"/>
    <property type="evidence" value="ECO:0007669"/>
    <property type="project" value="InterPro"/>
</dbReference>
<protein>
    <submittedName>
        <fullName evidence="2">Gfo/Idh/MocA family oxidoreductase</fullName>
    </submittedName>
</protein>
<evidence type="ECO:0000313" key="2">
    <source>
        <dbReference type="EMBL" id="RDU34851.1"/>
    </source>
</evidence>
<dbReference type="EMBL" id="QNQT01000017">
    <property type="protein sequence ID" value="RDU34851.1"/>
    <property type="molecule type" value="Genomic_DNA"/>
</dbReference>
<dbReference type="PANTHER" id="PTHR43708">
    <property type="entry name" value="CONSERVED EXPRESSED OXIDOREDUCTASE (EUROFUNG)"/>
    <property type="match status" value="1"/>
</dbReference>
<dbReference type="PANTHER" id="PTHR43708:SF4">
    <property type="entry name" value="OXIDOREDUCTASE YCEM-RELATED"/>
    <property type="match status" value="1"/>
</dbReference>
<dbReference type="Gene3D" id="3.30.360.10">
    <property type="entry name" value="Dihydrodipicolinate Reductase, domain 2"/>
    <property type="match status" value="1"/>
</dbReference>
<dbReference type="InterPro" id="IPR036291">
    <property type="entry name" value="NAD(P)-bd_dom_sf"/>
</dbReference>
<dbReference type="RefSeq" id="WP_115454027.1">
    <property type="nucleotide sequence ID" value="NZ_QNQT01000017.1"/>
</dbReference>
<sequence>MQIGVIGLGDIAQKAYLPIYGKMDGVQFHLHTRNVKKLDALGDKHRFTRRYARLEDLLESGISAAFVHSSTESHAAIVRELLQRDIHVFVDKPITDQLSEAEGLVRLANERKLILMVGFNRRYAPAIRALKEVAQPNMVIVQKNRHSLPGEIRSFIYDDFIHVVDTIRFLFPYPIDKVIVNGRQEGGKLCHAVVQLVSRMGTAIGIMNRDNGTMEEIAAVMGPLEKRTAYNLSRLIVSKGIEETEIRGNDWEETLVKRGFPEMVNDFLQAVRTGTSPKISAFDALETHRLCEEIIVKLSGDFNQTFD</sequence>
<name>A0A3D8GKI9_9BACI</name>
<dbReference type="Pfam" id="PF01408">
    <property type="entry name" value="GFO_IDH_MocA"/>
    <property type="match status" value="1"/>
</dbReference>
<reference evidence="2 3" key="1">
    <citation type="submission" date="2018-07" db="EMBL/GenBank/DDBJ databases">
        <title>Bacillus sp. YLB-04 draft genome sequence.</title>
        <authorList>
            <person name="Yu L."/>
            <person name="Tang X."/>
        </authorList>
    </citation>
    <scope>NUCLEOTIDE SEQUENCE [LARGE SCALE GENOMIC DNA]</scope>
    <source>
        <strain evidence="2 3">YLB-04</strain>
    </source>
</reference>
<dbReference type="SUPFAM" id="SSF51735">
    <property type="entry name" value="NAD(P)-binding Rossmann-fold domains"/>
    <property type="match status" value="1"/>
</dbReference>
<evidence type="ECO:0000313" key="3">
    <source>
        <dbReference type="Proteomes" id="UP000257144"/>
    </source>
</evidence>
<accession>A0A3D8GKI9</accession>
<dbReference type="OrthoDB" id="9815825at2"/>
<evidence type="ECO:0000259" key="1">
    <source>
        <dbReference type="Pfam" id="PF01408"/>
    </source>
</evidence>
<dbReference type="SUPFAM" id="SSF55347">
    <property type="entry name" value="Glyceraldehyde-3-phosphate dehydrogenase-like, C-terminal domain"/>
    <property type="match status" value="1"/>
</dbReference>
<dbReference type="InterPro" id="IPR051317">
    <property type="entry name" value="Gfo/Idh/MocA_oxidoreduct"/>
</dbReference>
<keyword evidence="3" id="KW-1185">Reference proteome</keyword>
<dbReference type="Proteomes" id="UP000257144">
    <property type="component" value="Unassembled WGS sequence"/>
</dbReference>
<feature type="domain" description="Gfo/Idh/MocA-like oxidoreductase N-terminal" evidence="1">
    <location>
        <begin position="2"/>
        <end position="119"/>
    </location>
</feature>
<comment type="caution">
    <text evidence="2">The sequence shown here is derived from an EMBL/GenBank/DDBJ whole genome shotgun (WGS) entry which is preliminary data.</text>
</comment>
<dbReference type="Gene3D" id="3.40.50.720">
    <property type="entry name" value="NAD(P)-binding Rossmann-like Domain"/>
    <property type="match status" value="1"/>
</dbReference>